<dbReference type="Pfam" id="PF00355">
    <property type="entry name" value="Rieske"/>
    <property type="match status" value="1"/>
</dbReference>
<organism evidence="8 9">
    <name type="scientific">Parasphingopyxis lamellibrachiae</name>
    <dbReference type="NCBI Taxonomy" id="680125"/>
    <lineage>
        <taxon>Bacteria</taxon>
        <taxon>Pseudomonadati</taxon>
        <taxon>Pseudomonadota</taxon>
        <taxon>Alphaproteobacteria</taxon>
        <taxon>Sphingomonadales</taxon>
        <taxon>Sphingomonadaceae</taxon>
        <taxon>Parasphingopyxis</taxon>
    </lineage>
</organism>
<accession>A0A3D9F940</accession>
<dbReference type="GO" id="GO:0051537">
    <property type="term" value="F:2 iron, 2 sulfur cluster binding"/>
    <property type="evidence" value="ECO:0007669"/>
    <property type="project" value="UniProtKB-KW"/>
</dbReference>
<dbReference type="Pfam" id="PF00848">
    <property type="entry name" value="Ring_hydroxyl_A"/>
    <property type="match status" value="1"/>
</dbReference>
<dbReference type="SUPFAM" id="SSF50022">
    <property type="entry name" value="ISP domain"/>
    <property type="match status" value="1"/>
</dbReference>
<evidence type="ECO:0000313" key="8">
    <source>
        <dbReference type="EMBL" id="RED13343.1"/>
    </source>
</evidence>
<proteinExistence type="predicted"/>
<comment type="cofactor">
    <cofactor evidence="1">
        <name>Fe cation</name>
        <dbReference type="ChEBI" id="CHEBI:24875"/>
    </cofactor>
</comment>
<evidence type="ECO:0000256" key="2">
    <source>
        <dbReference type="ARBA" id="ARBA00022714"/>
    </source>
</evidence>
<dbReference type="PANTHER" id="PTHR43756">
    <property type="entry name" value="CHOLINE MONOOXYGENASE, CHLOROPLASTIC"/>
    <property type="match status" value="1"/>
</dbReference>
<feature type="domain" description="Rieske" evidence="7">
    <location>
        <begin position="51"/>
        <end position="156"/>
    </location>
</feature>
<dbReference type="CDD" id="cd03469">
    <property type="entry name" value="Rieske_RO_Alpha_N"/>
    <property type="match status" value="1"/>
</dbReference>
<dbReference type="AlphaFoldDB" id="A0A3D9F940"/>
<dbReference type="PROSITE" id="PS51296">
    <property type="entry name" value="RIESKE"/>
    <property type="match status" value="1"/>
</dbReference>
<keyword evidence="2" id="KW-0001">2Fe-2S</keyword>
<dbReference type="OrthoDB" id="7458380at2"/>
<evidence type="ECO:0000259" key="7">
    <source>
        <dbReference type="PROSITE" id="PS51296"/>
    </source>
</evidence>
<evidence type="ECO:0000256" key="3">
    <source>
        <dbReference type="ARBA" id="ARBA00022723"/>
    </source>
</evidence>
<keyword evidence="8" id="KW-0223">Dioxygenase</keyword>
<dbReference type="Gene3D" id="3.90.380.10">
    <property type="entry name" value="Naphthalene 1,2-dioxygenase Alpha Subunit, Chain A, domain 1"/>
    <property type="match status" value="2"/>
</dbReference>
<dbReference type="Proteomes" id="UP000256310">
    <property type="component" value="Unassembled WGS sequence"/>
</dbReference>
<dbReference type="InterPro" id="IPR036922">
    <property type="entry name" value="Rieske_2Fe-2S_sf"/>
</dbReference>
<dbReference type="PANTHER" id="PTHR43756:SF5">
    <property type="entry name" value="CHOLINE MONOOXYGENASE, CHLOROPLASTIC"/>
    <property type="match status" value="1"/>
</dbReference>
<dbReference type="Gene3D" id="2.102.10.10">
    <property type="entry name" value="Rieske [2Fe-2S] iron-sulphur domain"/>
    <property type="match status" value="1"/>
</dbReference>
<evidence type="ECO:0000256" key="5">
    <source>
        <dbReference type="ARBA" id="ARBA00023004"/>
    </source>
</evidence>
<dbReference type="InterPro" id="IPR017941">
    <property type="entry name" value="Rieske_2Fe-2S"/>
</dbReference>
<dbReference type="EMBL" id="QRDP01000005">
    <property type="protein sequence ID" value="RED13343.1"/>
    <property type="molecule type" value="Genomic_DNA"/>
</dbReference>
<comment type="caution">
    <text evidence="8">The sequence shown here is derived from an EMBL/GenBank/DDBJ whole genome shotgun (WGS) entry which is preliminary data.</text>
</comment>
<dbReference type="InterPro" id="IPR001663">
    <property type="entry name" value="Rng_hydr_dOase-A"/>
</dbReference>
<reference evidence="8 9" key="1">
    <citation type="submission" date="2018-07" db="EMBL/GenBank/DDBJ databases">
        <title>Genomic Encyclopedia of Type Strains, Phase IV (KMG-IV): sequencing the most valuable type-strain genomes for metagenomic binning, comparative biology and taxonomic classification.</title>
        <authorList>
            <person name="Goeker M."/>
        </authorList>
    </citation>
    <scope>NUCLEOTIDE SEQUENCE [LARGE SCALE GENOMIC DNA]</scope>
    <source>
        <strain evidence="8 9">DSM 26725</strain>
    </source>
</reference>
<dbReference type="RefSeq" id="WP_116237377.1">
    <property type="nucleotide sequence ID" value="NZ_QRDP01000005.1"/>
</dbReference>
<dbReference type="PRINTS" id="PR00090">
    <property type="entry name" value="RNGDIOXGNASE"/>
</dbReference>
<evidence type="ECO:0000256" key="1">
    <source>
        <dbReference type="ARBA" id="ARBA00001962"/>
    </source>
</evidence>
<name>A0A3D9F940_9SPHN</name>
<keyword evidence="4" id="KW-0560">Oxidoreductase</keyword>
<protein>
    <submittedName>
        <fullName evidence="8">Phenylpropionate dioxygenase-like ring-hydroxylating dioxygenase large terminal subunit</fullName>
    </submittedName>
</protein>
<gene>
    <name evidence="8" type="ORF">DFR46_2880</name>
</gene>
<dbReference type="InterPro" id="IPR015879">
    <property type="entry name" value="Ring_hydroxy_dOase_asu_C_dom"/>
</dbReference>
<keyword evidence="6" id="KW-0411">Iron-sulfur</keyword>
<evidence type="ECO:0000313" key="9">
    <source>
        <dbReference type="Proteomes" id="UP000256310"/>
    </source>
</evidence>
<keyword evidence="5" id="KW-0408">Iron</keyword>
<keyword evidence="3" id="KW-0479">Metal-binding</keyword>
<sequence>MNTPKNVANLLQDISAVALASDDALFSMPPQVYCDEDLLTLERERIFRRDWVCVGRADEIRDPGDYFTSDLDSVPILVVRQKDGSILALVNVCAHRATIVATGTGCARAFVCPYHAWTYALDGTLLQAPRMGKDFDSAGVGMTQAQLTEWNGFLFVSLDPDARPLLPRIVSLDHAVADYRIDKMRTLHRETFIWNCNWKILVENGLEAYHINATHTDTLAQVAPVSKVRMVDGPADCFHYTSGLSDSFVPDKPDPKIAIANPDIDEARQREAVVGGIFPSFVFSVSGDWVWWISMQPISARSVRVDHGLCGLFDIDQDLIDRNHPNLYFLDLALAFNEEDRVRVEAVQRGAESGLARQSRLSPLEAATKRLAAYLTQSLEN</sequence>
<evidence type="ECO:0000256" key="6">
    <source>
        <dbReference type="ARBA" id="ARBA00023014"/>
    </source>
</evidence>
<dbReference type="SUPFAM" id="SSF55961">
    <property type="entry name" value="Bet v1-like"/>
    <property type="match status" value="1"/>
</dbReference>
<evidence type="ECO:0000256" key="4">
    <source>
        <dbReference type="ARBA" id="ARBA00023002"/>
    </source>
</evidence>
<keyword evidence="9" id="KW-1185">Reference proteome</keyword>
<dbReference type="GO" id="GO:0005506">
    <property type="term" value="F:iron ion binding"/>
    <property type="evidence" value="ECO:0007669"/>
    <property type="project" value="InterPro"/>
</dbReference>
<dbReference type="GO" id="GO:0051213">
    <property type="term" value="F:dioxygenase activity"/>
    <property type="evidence" value="ECO:0007669"/>
    <property type="project" value="UniProtKB-KW"/>
</dbReference>